<sequence length="201" mass="21210">GLGRLGLVHQGLGPDLEPAHVGGVHGVLLEEGGDRREGEGVDVLGVPRDGQRVLPEAQRVPAGRDARVRLEGGLGDVGPGGVHLDGQDADVLAAARRRAAGRRRVTAAQGQRALEGGEHDAVLDDELRSRLGDPDEAQRGLDSVSVLKPKAVPLSTSRGLRDENAPRGVLRKAIGIVWLMNKDRSRAEECPYDGSLLPGDH</sequence>
<dbReference type="AlphaFoldDB" id="K0S699"/>
<organism evidence="1 2">
    <name type="scientific">Thalassiosira oceanica</name>
    <name type="common">Marine diatom</name>
    <dbReference type="NCBI Taxonomy" id="159749"/>
    <lineage>
        <taxon>Eukaryota</taxon>
        <taxon>Sar</taxon>
        <taxon>Stramenopiles</taxon>
        <taxon>Ochrophyta</taxon>
        <taxon>Bacillariophyta</taxon>
        <taxon>Coscinodiscophyceae</taxon>
        <taxon>Thalassiosirophycidae</taxon>
        <taxon>Thalassiosirales</taxon>
        <taxon>Thalassiosiraceae</taxon>
        <taxon>Thalassiosira</taxon>
    </lineage>
</organism>
<comment type="caution">
    <text evidence="1">The sequence shown here is derived from an EMBL/GenBank/DDBJ whole genome shotgun (WGS) entry which is preliminary data.</text>
</comment>
<gene>
    <name evidence="1" type="ORF">THAOC_19217</name>
</gene>
<evidence type="ECO:0000313" key="2">
    <source>
        <dbReference type="Proteomes" id="UP000266841"/>
    </source>
</evidence>
<evidence type="ECO:0000313" key="1">
    <source>
        <dbReference type="EMBL" id="EJK60434.1"/>
    </source>
</evidence>
<feature type="non-terminal residue" evidence="1">
    <location>
        <position position="1"/>
    </location>
</feature>
<accession>K0S699</accession>
<protein>
    <submittedName>
        <fullName evidence="1">Uncharacterized protein</fullName>
    </submittedName>
</protein>
<reference evidence="1 2" key="1">
    <citation type="journal article" date="2012" name="Genome Biol.">
        <title>Genome and low-iron response of an oceanic diatom adapted to chronic iron limitation.</title>
        <authorList>
            <person name="Lommer M."/>
            <person name="Specht M."/>
            <person name="Roy A.S."/>
            <person name="Kraemer L."/>
            <person name="Andreson R."/>
            <person name="Gutowska M.A."/>
            <person name="Wolf J."/>
            <person name="Bergner S.V."/>
            <person name="Schilhabel M.B."/>
            <person name="Klostermeier U.C."/>
            <person name="Beiko R.G."/>
            <person name="Rosenstiel P."/>
            <person name="Hippler M."/>
            <person name="Laroche J."/>
        </authorList>
    </citation>
    <scope>NUCLEOTIDE SEQUENCE [LARGE SCALE GENOMIC DNA]</scope>
    <source>
        <strain evidence="1 2">CCMP1005</strain>
    </source>
</reference>
<name>K0S699_THAOC</name>
<proteinExistence type="predicted"/>
<dbReference type="Proteomes" id="UP000266841">
    <property type="component" value="Unassembled WGS sequence"/>
</dbReference>
<keyword evidence="2" id="KW-1185">Reference proteome</keyword>
<dbReference type="EMBL" id="AGNL01021107">
    <property type="protein sequence ID" value="EJK60434.1"/>
    <property type="molecule type" value="Genomic_DNA"/>
</dbReference>